<dbReference type="Proteomes" id="UP000007797">
    <property type="component" value="Unassembled WGS sequence"/>
</dbReference>
<dbReference type="PANTHER" id="PTHR14387:SF0">
    <property type="entry name" value="DUF2428 DOMAIN-CONTAINING PROTEIN"/>
    <property type="match status" value="1"/>
</dbReference>
<protein>
    <recommendedName>
        <fullName evidence="9">DUF2428 domain-containing protein</fullName>
    </recommendedName>
</protein>
<dbReference type="STRING" id="1054147.F4Q0V0"/>
<evidence type="ECO:0000313" key="8">
    <source>
        <dbReference type="Proteomes" id="UP000007797"/>
    </source>
</evidence>
<dbReference type="SUPFAM" id="SSF48371">
    <property type="entry name" value="ARM repeat"/>
    <property type="match status" value="1"/>
</dbReference>
<proteinExistence type="inferred from homology"/>
<dbReference type="Gene3D" id="1.25.10.10">
    <property type="entry name" value="Leucine-rich Repeat Variant"/>
    <property type="match status" value="1"/>
</dbReference>
<dbReference type="InterPro" id="IPR056842">
    <property type="entry name" value="THADA-like_TPR_C"/>
</dbReference>
<feature type="region of interest" description="Disordered" evidence="3">
    <location>
        <begin position="800"/>
        <end position="819"/>
    </location>
</feature>
<feature type="domain" description="DUF2428" evidence="4">
    <location>
        <begin position="1065"/>
        <end position="1417"/>
    </location>
</feature>
<organism evidence="7 8">
    <name type="scientific">Cavenderia fasciculata</name>
    <name type="common">Slime mold</name>
    <name type="synonym">Dictyostelium fasciculatum</name>
    <dbReference type="NCBI Taxonomy" id="261658"/>
    <lineage>
        <taxon>Eukaryota</taxon>
        <taxon>Amoebozoa</taxon>
        <taxon>Evosea</taxon>
        <taxon>Eumycetozoa</taxon>
        <taxon>Dictyostelia</taxon>
        <taxon>Acytosteliales</taxon>
        <taxon>Cavenderiaceae</taxon>
        <taxon>Cavenderia</taxon>
    </lineage>
</organism>
<feature type="compositionally biased region" description="Acidic residues" evidence="3">
    <location>
        <begin position="1159"/>
        <end position="1169"/>
    </location>
</feature>
<dbReference type="InterPro" id="IPR051954">
    <property type="entry name" value="tRNA_methyltransferase_THADA"/>
</dbReference>
<dbReference type="InterPro" id="IPR056843">
    <property type="entry name" value="THADA-like_TPR"/>
</dbReference>
<feature type="region of interest" description="Disordered" evidence="3">
    <location>
        <begin position="1151"/>
        <end position="1178"/>
    </location>
</feature>
<dbReference type="Pfam" id="PF25151">
    <property type="entry name" value="TPR_Trm732_C"/>
    <property type="match status" value="1"/>
</dbReference>
<evidence type="ECO:0008006" key="9">
    <source>
        <dbReference type="Google" id="ProtNLM"/>
    </source>
</evidence>
<dbReference type="InterPro" id="IPR016024">
    <property type="entry name" value="ARM-type_fold"/>
</dbReference>
<name>F4Q0V0_CACFS</name>
<dbReference type="GO" id="GO:0030488">
    <property type="term" value="P:tRNA methylation"/>
    <property type="evidence" value="ECO:0007669"/>
    <property type="project" value="TreeGrafter"/>
</dbReference>
<sequence>MGKPEVKLFKPTEKSKHRIELEQQLVVPITLQQQYLSELDKIEKECSAFLQSSSTTPTPTKGKQDTNNNAINLLFNQFIKSSSAYDQVIYIKRIESSINALNESTRSSIKPLLSLVRRASIQCLFALECRNIQIQSCLVQIINHTSKDIDTDQDQDCISHLTNFLPSHESIHQLLNIKLTTTTNNNNNNNNNNTEINTKIQELIPMHYVHSITQLTELVCAQSTLFDGPLFEDVLAMMALLMHVHLDSMELCGSIYLNEVFSDCDFTLRTLIPIFSKFQDSIAKLVQVKHASVALLLASFDRLLTSSQYPKHLITNSTYIFTELLSLDIDSQSVLYHFIPFTSTTTTTTSMPTLYMDTIYAKYPAISQIKGDNVSSSYANHFKSVYPIVNQMAIFRGLVLSRSIDLLLARISTDEEPTGTTYFLDVIYKGLCDGCHNVVDAFGRVACLEYLQLWYQVLMRLIGENQGQIEKVLFMDYQQFYTKYFPKTLDIIFCNWETTGHSSIPTHINEIFKSLLKLNSDCSSQPTTTGGGKDEFISSITCRLIDEDWSLKVLEHESATNILSYRGNFIDQLFISMVDQTIAHSIKSFMELLLDKLKKETFERLMLQGGNDSKEQAEIKAVKLCEQYWLPPLLKVLLDETYTPAALLKVINYGLPSLLKVFPQSLNSILDQLNNGSINNNASVTSTLRVSLSVLSTSRLLSIGNSTTILNNNYDLVKKSLSNEDEYLRMLGLELICLSPKMTECPTKVEIDLFKQFLTINLKSSSPYIRSRTNGILEKFWIRIRDSYAKIYREMEKKKAYDSKHPTTNNQDTSSTSTQEDQQYLTIPEFIQFISWCGSRLVLSIYPGAPYPRKMLPLDTLYSFLGIWGISSESKPATIPLLQHVQRESTLFSADNCRVVIHNLWDQYDRCRESSANILKQFPSPLPGLETEEKIKPLVHWAIRLACSPKARECDSGAHFLKIFVQKYVIPQSIAPVFNGSSTTASDLVTFKKCSSPEDAVLVTVSQIVRVLRSQVMIATNNLLDSARFAPMHGLILTLRYMILQVDMAAACKKDKDIAGRWKQMVADLIGLMFSVSKVVLRVVADIAPEGYTPKQEEGAAVNNNNNNDNSLPKSLPSGVLYDDDERLASSFATLSAQTSIEDILEQIGNTAGAAGGGENEDDDNEEVDEKPQEQKTSAAVDILKGSTGQIITVCAWLSMKELSLLLGAILDGVSFPAKTAAEDSNNSSSNNIELISVQQIKDIGSAFLHILLNTRHKGAIEKAYLGFEILCSRLMGTTHPELYTLPSSWIDQLFRRVREQSLNITRRSAGLPYTFTGLLAGESHHQKRMIGPLLNQVLQSLLKLANGEEGTVPSPQDDGSIAPEQWAERNIYLPQVHSINILRSIFRNSSITNEVDSYFAQTLITIIKAYSSKSWSVRNAATMAFSTMVDKLVGVKRVREESSVLNTTTFHYFFSHLPSVHPFLLGHFKRSLESMDGSAEGRVLQSSIYAILVLFSRLQPSTMTIPTDSLSPAPFVPYISKCCTFSNFMVRQIAARALVPFIPTPQVISFVQDIVDKLNTQAKSQEEKKDYNQMHGILLQMYHLVKDHLPNFAATTDRVAFAKQALQIVKSLDWILEARIAPLAYLIYQTILEIYKCFAKSDDGSQSCEKEYFEKIVKLACQVIERDNGNDPSTFVEPPLYSAYIQSIGDIILFNITQSIQHQHKESSDLILSLLKHRQYDLRLNTTRYLMDHYKEVLPKIDCLALQSVILSMVRNEPNLPCRKQAMRLLPLINLPIPNSTELTDFIIQNVFGHCGIKKDSIVLFGHYFKQLFVGTNAPSDSPYYNTWTKIMQTFTQSDQPFELRLAVSKALESISSSNIYLEKNNDRLDTVIVEMWLTMAKLLEDDDETIRVMTAVNASVLLHNLEQSTMTSTSKTSIIYDSPKSMELVYEHLSAKYAGNLYLLSRLFEILGITKTHTQKDKESEIFNQEFKSERVLFDKEEENYYEEKVLNYQLASYHLAKILGNYGETDTNQLLTIQFEKSIKYAEWIKRAFDNNKQSVWNMWLLYNQDIFLPLYKSLLAILALSHKQPLASTTQELLNNTITTIKKNLESVNIHPIINQSIQKITNLGKESINVDTFFLTSI</sequence>
<dbReference type="GO" id="GO:0005829">
    <property type="term" value="C:cytosol"/>
    <property type="evidence" value="ECO:0007669"/>
    <property type="project" value="TreeGrafter"/>
</dbReference>
<feature type="domain" description="tRNA (32-2'-O)-methyltransferase regulator THADA-like TPR repeats region" evidence="5">
    <location>
        <begin position="627"/>
        <end position="913"/>
    </location>
</feature>
<dbReference type="RefSeq" id="XP_004366355.1">
    <property type="nucleotide sequence ID" value="XM_004366298.1"/>
</dbReference>
<dbReference type="EMBL" id="GL883018">
    <property type="protein sequence ID" value="EGG18451.1"/>
    <property type="molecule type" value="Genomic_DNA"/>
</dbReference>
<dbReference type="Pfam" id="PF25150">
    <property type="entry name" value="TPR_Trm732"/>
    <property type="match status" value="1"/>
</dbReference>
<dbReference type="Pfam" id="PF10350">
    <property type="entry name" value="DUF2428"/>
    <property type="match status" value="1"/>
</dbReference>
<evidence type="ECO:0000256" key="1">
    <source>
        <dbReference type="ARBA" id="ARBA00010409"/>
    </source>
</evidence>
<evidence type="ECO:0000259" key="6">
    <source>
        <dbReference type="Pfam" id="PF25151"/>
    </source>
</evidence>
<dbReference type="InterPro" id="IPR019442">
    <property type="entry name" value="THADA/TRM732_DUF2428"/>
</dbReference>
<evidence type="ECO:0000259" key="5">
    <source>
        <dbReference type="Pfam" id="PF25150"/>
    </source>
</evidence>
<gene>
    <name evidence="7" type="ORF">DFA_03945</name>
</gene>
<comment type="similarity">
    <text evidence="1">Belongs to the THADA family.</text>
</comment>
<keyword evidence="2" id="KW-0819">tRNA processing</keyword>
<dbReference type="KEGG" id="dfa:DFA_03945"/>
<reference evidence="8" key="1">
    <citation type="journal article" date="2011" name="Genome Res.">
        <title>Phylogeny-wide analysis of social amoeba genomes highlights ancient origins for complex intercellular communication.</title>
        <authorList>
            <person name="Heidel A.J."/>
            <person name="Lawal H.M."/>
            <person name="Felder M."/>
            <person name="Schilde C."/>
            <person name="Helps N.R."/>
            <person name="Tunggal B."/>
            <person name="Rivero F."/>
            <person name="John U."/>
            <person name="Schleicher M."/>
            <person name="Eichinger L."/>
            <person name="Platzer M."/>
            <person name="Noegel A.A."/>
            <person name="Schaap P."/>
            <person name="Gloeckner G."/>
        </authorList>
    </citation>
    <scope>NUCLEOTIDE SEQUENCE [LARGE SCALE GENOMIC DNA]</scope>
    <source>
        <strain evidence="8">SH3</strain>
    </source>
</reference>
<feature type="compositionally biased region" description="Low complexity" evidence="3">
    <location>
        <begin position="807"/>
        <end position="819"/>
    </location>
</feature>
<evidence type="ECO:0000313" key="7">
    <source>
        <dbReference type="EMBL" id="EGG18451.1"/>
    </source>
</evidence>
<keyword evidence="8" id="KW-1185">Reference proteome</keyword>
<feature type="domain" description="tRNA (32-2'-O)-methyltransferase regulator THADA-like C-terminal TPR repeats region" evidence="6">
    <location>
        <begin position="1419"/>
        <end position="1584"/>
    </location>
</feature>
<dbReference type="GeneID" id="14870463"/>
<evidence type="ECO:0000256" key="2">
    <source>
        <dbReference type="ARBA" id="ARBA00022694"/>
    </source>
</evidence>
<accession>F4Q0V0</accession>
<feature type="region of interest" description="Disordered" evidence="3">
    <location>
        <begin position="1096"/>
        <end position="1116"/>
    </location>
</feature>
<dbReference type="OMA" id="KHCENPI"/>
<dbReference type="OrthoDB" id="73997at2759"/>
<dbReference type="InterPro" id="IPR011989">
    <property type="entry name" value="ARM-like"/>
</dbReference>
<dbReference type="PANTHER" id="PTHR14387">
    <property type="entry name" value="THADA/DEATH RECEPTOR INTERACTING PROTEIN"/>
    <property type="match status" value="1"/>
</dbReference>
<evidence type="ECO:0000259" key="4">
    <source>
        <dbReference type="Pfam" id="PF10350"/>
    </source>
</evidence>
<evidence type="ECO:0000256" key="3">
    <source>
        <dbReference type="SAM" id="MobiDB-lite"/>
    </source>
</evidence>